<evidence type="ECO:0000256" key="8">
    <source>
        <dbReference type="ARBA" id="ARBA00048679"/>
    </source>
</evidence>
<keyword evidence="11" id="KW-1185">Reference proteome</keyword>
<evidence type="ECO:0000313" key="10">
    <source>
        <dbReference type="EMBL" id="KAF4509415.1"/>
    </source>
</evidence>
<gene>
    <name evidence="10" type="ORF">G6O67_003591</name>
</gene>
<keyword evidence="4" id="KW-0547">Nucleotide-binding</keyword>
<dbReference type="EMBL" id="JAAVMX010000004">
    <property type="protein sequence ID" value="KAF4509415.1"/>
    <property type="molecule type" value="Genomic_DNA"/>
</dbReference>
<dbReference type="InterPro" id="IPR011009">
    <property type="entry name" value="Kinase-like_dom_sf"/>
</dbReference>
<keyword evidence="5" id="KW-0418">Kinase</keyword>
<dbReference type="PROSITE" id="PS50011">
    <property type="entry name" value="PROTEIN_KINASE_DOM"/>
    <property type="match status" value="1"/>
</dbReference>
<dbReference type="AlphaFoldDB" id="A0A8H4PS29"/>
<feature type="domain" description="Protein kinase" evidence="9">
    <location>
        <begin position="74"/>
        <end position="439"/>
    </location>
</feature>
<dbReference type="InterPro" id="IPR051334">
    <property type="entry name" value="SRPK"/>
</dbReference>
<dbReference type="Gene3D" id="3.30.200.20">
    <property type="entry name" value="Phosphorylase Kinase, domain 1"/>
    <property type="match status" value="1"/>
</dbReference>
<comment type="catalytic activity">
    <reaction evidence="7">
        <text>L-threonyl-[protein] + ATP = O-phospho-L-threonyl-[protein] + ADP + H(+)</text>
        <dbReference type="Rhea" id="RHEA:46608"/>
        <dbReference type="Rhea" id="RHEA-COMP:11060"/>
        <dbReference type="Rhea" id="RHEA-COMP:11605"/>
        <dbReference type="ChEBI" id="CHEBI:15378"/>
        <dbReference type="ChEBI" id="CHEBI:30013"/>
        <dbReference type="ChEBI" id="CHEBI:30616"/>
        <dbReference type="ChEBI" id="CHEBI:61977"/>
        <dbReference type="ChEBI" id="CHEBI:456216"/>
        <dbReference type="EC" id="2.7.11.1"/>
    </reaction>
</comment>
<evidence type="ECO:0000259" key="9">
    <source>
        <dbReference type="PROSITE" id="PS50011"/>
    </source>
</evidence>
<dbReference type="GO" id="GO:0050684">
    <property type="term" value="P:regulation of mRNA processing"/>
    <property type="evidence" value="ECO:0007669"/>
    <property type="project" value="TreeGrafter"/>
</dbReference>
<evidence type="ECO:0000256" key="3">
    <source>
        <dbReference type="ARBA" id="ARBA00022679"/>
    </source>
</evidence>
<evidence type="ECO:0000256" key="2">
    <source>
        <dbReference type="ARBA" id="ARBA00022527"/>
    </source>
</evidence>
<dbReference type="OrthoDB" id="5979581at2759"/>
<dbReference type="PANTHER" id="PTHR47634">
    <property type="entry name" value="PROTEIN KINASE DOMAIN-CONTAINING PROTEIN-RELATED"/>
    <property type="match status" value="1"/>
</dbReference>
<dbReference type="Pfam" id="PF00069">
    <property type="entry name" value="Pkinase"/>
    <property type="match status" value="2"/>
</dbReference>
<proteinExistence type="predicted"/>
<evidence type="ECO:0000256" key="1">
    <source>
        <dbReference type="ARBA" id="ARBA00012513"/>
    </source>
</evidence>
<keyword evidence="6" id="KW-0067">ATP-binding</keyword>
<comment type="catalytic activity">
    <reaction evidence="8">
        <text>L-seryl-[protein] + ATP = O-phospho-L-seryl-[protein] + ADP + H(+)</text>
        <dbReference type="Rhea" id="RHEA:17989"/>
        <dbReference type="Rhea" id="RHEA-COMP:9863"/>
        <dbReference type="Rhea" id="RHEA-COMP:11604"/>
        <dbReference type="ChEBI" id="CHEBI:15378"/>
        <dbReference type="ChEBI" id="CHEBI:29999"/>
        <dbReference type="ChEBI" id="CHEBI:30616"/>
        <dbReference type="ChEBI" id="CHEBI:83421"/>
        <dbReference type="ChEBI" id="CHEBI:456216"/>
        <dbReference type="EC" id="2.7.11.1"/>
    </reaction>
</comment>
<dbReference type="Gene3D" id="1.10.510.10">
    <property type="entry name" value="Transferase(Phosphotransferase) domain 1"/>
    <property type="match status" value="1"/>
</dbReference>
<evidence type="ECO:0000313" key="11">
    <source>
        <dbReference type="Proteomes" id="UP000557566"/>
    </source>
</evidence>
<dbReference type="SMART" id="SM00220">
    <property type="entry name" value="S_TKc"/>
    <property type="match status" value="1"/>
</dbReference>
<dbReference type="InterPro" id="IPR000719">
    <property type="entry name" value="Prot_kinase_dom"/>
</dbReference>
<evidence type="ECO:0000256" key="7">
    <source>
        <dbReference type="ARBA" id="ARBA00047899"/>
    </source>
</evidence>
<organism evidence="10 11">
    <name type="scientific">Ophiocordyceps sinensis</name>
    <dbReference type="NCBI Taxonomy" id="72228"/>
    <lineage>
        <taxon>Eukaryota</taxon>
        <taxon>Fungi</taxon>
        <taxon>Dikarya</taxon>
        <taxon>Ascomycota</taxon>
        <taxon>Pezizomycotina</taxon>
        <taxon>Sordariomycetes</taxon>
        <taxon>Hypocreomycetidae</taxon>
        <taxon>Hypocreales</taxon>
        <taxon>Ophiocordycipitaceae</taxon>
        <taxon>Ophiocordyceps</taxon>
    </lineage>
</organism>
<name>A0A8H4PS29_9HYPO</name>
<sequence length="530" mass="59508">MRGVRGISWLSRELILGRAKTLGPSRPIHRLYSRMRHQYTLDHFEDNGFERLEGYMPGGYHPIMIGDSFCNGRYLVVHKLGFGSYSTVWLARDEVLRRHVSLKVLMAQDSAETREAAIINKLQQSDHVGRRFVPVVLDQFGFDGPNGHHVCLVSEIAGCNLAMSKNLSPDEIFPGETARSIAAQCLIALAHLHANGVCHGDLRMPNMLLRDDELGTTSTVGLYKRFGQPNATPVERLDGGAVEPNAPPLAVEQLYNGTPAHKLRDPEILICDYGTSFLVKQTPSPTLCTPIAYSPPEFLFGEPLVRPMAADVWTLGITLFFLLGRNPPFVVCISGDYDEAIEGIIRTLGPLPERWWQSAFCHPRFFTPDRKSRVASPQYLASRTSEPLLEQLLEINRETFRWDVLGGELDALHQLFRAMLTLDPSKRANADQLLCSEYMTKWAMPAWERQTLRMRDRRFLGQGHGQPEANPTDTLGPLTGIVLEASLEQYLGGPRVEREDADDAWVEEYEPQLCLPLPIKPLLALPLPNR</sequence>
<dbReference type="GO" id="GO:0000245">
    <property type="term" value="P:spliceosomal complex assembly"/>
    <property type="evidence" value="ECO:0007669"/>
    <property type="project" value="TreeGrafter"/>
</dbReference>
<dbReference type="PANTHER" id="PTHR47634:SF9">
    <property type="entry name" value="PROTEIN KINASE DOMAIN-CONTAINING PROTEIN-RELATED"/>
    <property type="match status" value="1"/>
</dbReference>
<dbReference type="GO" id="GO:0004674">
    <property type="term" value="F:protein serine/threonine kinase activity"/>
    <property type="evidence" value="ECO:0007669"/>
    <property type="project" value="UniProtKB-KW"/>
</dbReference>
<comment type="caution">
    <text evidence="10">The sequence shown here is derived from an EMBL/GenBank/DDBJ whole genome shotgun (WGS) entry which is preliminary data.</text>
</comment>
<keyword evidence="2" id="KW-0723">Serine/threonine-protein kinase</keyword>
<dbReference type="EC" id="2.7.11.1" evidence="1"/>
<dbReference type="Proteomes" id="UP000557566">
    <property type="component" value="Unassembled WGS sequence"/>
</dbReference>
<reference evidence="10 11" key="1">
    <citation type="journal article" date="2020" name="Genome Biol. Evol.">
        <title>A new high-quality draft genome assembly of the Chinese cordyceps Ophiocordyceps sinensis.</title>
        <authorList>
            <person name="Shu R."/>
            <person name="Zhang J."/>
            <person name="Meng Q."/>
            <person name="Zhang H."/>
            <person name="Zhou G."/>
            <person name="Li M."/>
            <person name="Wu P."/>
            <person name="Zhao Y."/>
            <person name="Chen C."/>
            <person name="Qin Q."/>
        </authorList>
    </citation>
    <scope>NUCLEOTIDE SEQUENCE [LARGE SCALE GENOMIC DNA]</scope>
    <source>
        <strain evidence="10 11">IOZ07</strain>
    </source>
</reference>
<accession>A0A8H4PS29</accession>
<dbReference type="SUPFAM" id="SSF56112">
    <property type="entry name" value="Protein kinase-like (PK-like)"/>
    <property type="match status" value="1"/>
</dbReference>
<evidence type="ECO:0000256" key="4">
    <source>
        <dbReference type="ARBA" id="ARBA00022741"/>
    </source>
</evidence>
<protein>
    <recommendedName>
        <fullName evidence="1">non-specific serine/threonine protein kinase</fullName>
        <ecNumber evidence="1">2.7.11.1</ecNumber>
    </recommendedName>
</protein>
<keyword evidence="3" id="KW-0808">Transferase</keyword>
<evidence type="ECO:0000256" key="5">
    <source>
        <dbReference type="ARBA" id="ARBA00022777"/>
    </source>
</evidence>
<dbReference type="GO" id="GO:0005524">
    <property type="term" value="F:ATP binding"/>
    <property type="evidence" value="ECO:0007669"/>
    <property type="project" value="UniProtKB-KW"/>
</dbReference>
<evidence type="ECO:0000256" key="6">
    <source>
        <dbReference type="ARBA" id="ARBA00022840"/>
    </source>
</evidence>